<feature type="chain" id="PRO_5020910137" description="MARVEL domain-containing protein" evidence="3">
    <location>
        <begin position="20"/>
        <end position="446"/>
    </location>
</feature>
<evidence type="ECO:0000256" key="1">
    <source>
        <dbReference type="SAM" id="MobiDB-lite"/>
    </source>
</evidence>
<comment type="caution">
    <text evidence="4">The sequence shown here is derived from an EMBL/GenBank/DDBJ whole genome shotgun (WGS) entry which is preliminary data.</text>
</comment>
<evidence type="ECO:0000256" key="3">
    <source>
        <dbReference type="SAM" id="SignalP"/>
    </source>
</evidence>
<gene>
    <name evidence="4" type="ORF">EI555_002863</name>
</gene>
<evidence type="ECO:0008006" key="6">
    <source>
        <dbReference type="Google" id="ProtNLM"/>
    </source>
</evidence>
<feature type="transmembrane region" description="Helical" evidence="2">
    <location>
        <begin position="274"/>
        <end position="296"/>
    </location>
</feature>
<keyword evidence="2" id="KW-0812">Transmembrane</keyword>
<keyword evidence="3" id="KW-0732">Signal</keyword>
<reference evidence="5" key="1">
    <citation type="journal article" date="2019" name="IScience">
        <title>Narwhal Genome Reveals Long-Term Low Genetic Diversity despite Current Large Abundance Size.</title>
        <authorList>
            <person name="Westbury M.V."/>
            <person name="Petersen B."/>
            <person name="Garde E."/>
            <person name="Heide-Jorgensen M.P."/>
            <person name="Lorenzen E.D."/>
        </authorList>
    </citation>
    <scope>NUCLEOTIDE SEQUENCE [LARGE SCALE GENOMIC DNA]</scope>
</reference>
<dbReference type="PANTHER" id="PTHR22776">
    <property type="entry name" value="MARVEL-CONTAINING POTENTIAL LIPID RAFT-ASSOCIATED PROTEIN"/>
    <property type="match status" value="1"/>
</dbReference>
<keyword evidence="2" id="KW-1133">Transmembrane helix</keyword>
<sequence length="446" mass="47568">DLINSFITAVFLFVVAILAMEEKERSHLFYVGGSLCLTAAIVCLIDATVVTKTMRNTMKKALGIETKTRTHLTLKGTPKGKPKGTYKGNHEATRPVGATLGSTLSGTVAGTFASTIASANAPAGLWAQPPQEATVSANPTRRREQRLQPPAAPRGLAWGALSVGSAPRGERSAWRRDHHRSRRGGGGSRAGSGRPRTLEARLGGGESQLHGKMADKGKKGKPGAAPATAPAPATAAAAAAAAAPGAAPPLGNEVGTRKGCRRYKWEFKDSNREFWLMGYAEVKLISLGCLIGSLMMFKGTPVHPHLTLIITMELSILIFFIIIYTFAIQRYTPFILWPISDLLNDLFSSTFLVGAAIFAVKSQQTMPMHYIYGVILIGVAALFALIDVCLQKKHFKGKKVKMHVRIPPGKDKEGEKPKKGEKPGEAGKGRAAVPPQPPSPAKGGKK</sequence>
<dbReference type="GO" id="GO:0016020">
    <property type="term" value="C:membrane"/>
    <property type="evidence" value="ECO:0007669"/>
    <property type="project" value="TreeGrafter"/>
</dbReference>
<accession>A0A4U1EE97</accession>
<evidence type="ECO:0000313" key="4">
    <source>
        <dbReference type="EMBL" id="TKC34471.1"/>
    </source>
</evidence>
<dbReference type="InterPro" id="IPR050578">
    <property type="entry name" value="MARVEL-CKLF_proteins"/>
</dbReference>
<proteinExistence type="predicted"/>
<feature type="transmembrane region" description="Helical" evidence="2">
    <location>
        <begin position="29"/>
        <end position="50"/>
    </location>
</feature>
<name>A0A4U1EE97_MONMO</name>
<feature type="transmembrane region" description="Helical" evidence="2">
    <location>
        <begin position="334"/>
        <end position="358"/>
    </location>
</feature>
<evidence type="ECO:0000313" key="5">
    <source>
        <dbReference type="Proteomes" id="UP000308365"/>
    </source>
</evidence>
<feature type="signal peptide" evidence="3">
    <location>
        <begin position="1"/>
        <end position="19"/>
    </location>
</feature>
<feature type="compositionally biased region" description="Basic and acidic residues" evidence="1">
    <location>
        <begin position="408"/>
        <end position="428"/>
    </location>
</feature>
<dbReference type="PANTHER" id="PTHR22776:SF15">
    <property type="entry name" value="CKLF-LIKE MARVEL TRANSMEMBRANE DOMAIN-CONTAINING PROTEIN 2"/>
    <property type="match status" value="1"/>
</dbReference>
<organism evidence="4 5">
    <name type="scientific">Monodon monoceros</name>
    <name type="common">Narwhal</name>
    <name type="synonym">Ceratodon monodon</name>
    <dbReference type="NCBI Taxonomy" id="40151"/>
    <lineage>
        <taxon>Eukaryota</taxon>
        <taxon>Metazoa</taxon>
        <taxon>Chordata</taxon>
        <taxon>Craniata</taxon>
        <taxon>Vertebrata</taxon>
        <taxon>Euteleostomi</taxon>
        <taxon>Mammalia</taxon>
        <taxon>Eutheria</taxon>
        <taxon>Laurasiatheria</taxon>
        <taxon>Artiodactyla</taxon>
        <taxon>Whippomorpha</taxon>
        <taxon>Cetacea</taxon>
        <taxon>Odontoceti</taxon>
        <taxon>Monodontidae</taxon>
        <taxon>Monodon</taxon>
    </lineage>
</organism>
<dbReference type="AlphaFoldDB" id="A0A4U1EE97"/>
<feature type="transmembrane region" description="Helical" evidence="2">
    <location>
        <begin position="370"/>
        <end position="390"/>
    </location>
</feature>
<dbReference type="Proteomes" id="UP000308365">
    <property type="component" value="Unassembled WGS sequence"/>
</dbReference>
<evidence type="ECO:0000256" key="2">
    <source>
        <dbReference type="SAM" id="Phobius"/>
    </source>
</evidence>
<dbReference type="EMBL" id="RWIC01001854">
    <property type="protein sequence ID" value="TKC34471.1"/>
    <property type="molecule type" value="Genomic_DNA"/>
</dbReference>
<keyword evidence="2" id="KW-0472">Membrane</keyword>
<protein>
    <recommendedName>
        <fullName evidence="6">MARVEL domain-containing protein</fullName>
    </recommendedName>
</protein>
<feature type="region of interest" description="Disordered" evidence="1">
    <location>
        <begin position="123"/>
        <end position="230"/>
    </location>
</feature>
<feature type="region of interest" description="Disordered" evidence="1">
    <location>
        <begin position="404"/>
        <end position="446"/>
    </location>
</feature>
<feature type="transmembrane region" description="Helical" evidence="2">
    <location>
        <begin position="308"/>
        <end position="327"/>
    </location>
</feature>
<feature type="non-terminal residue" evidence="4">
    <location>
        <position position="1"/>
    </location>
</feature>